<dbReference type="EMBL" id="JBIAXI010000020">
    <property type="protein sequence ID" value="MFF4776938.1"/>
    <property type="molecule type" value="Genomic_DNA"/>
</dbReference>
<protein>
    <submittedName>
        <fullName evidence="2">Acyl carrier protein</fullName>
    </submittedName>
</protein>
<dbReference type="Proteomes" id="UP001602119">
    <property type="component" value="Unassembled WGS sequence"/>
</dbReference>
<keyword evidence="3" id="KW-1185">Reference proteome</keyword>
<dbReference type="Gene3D" id="1.10.1200.10">
    <property type="entry name" value="ACP-like"/>
    <property type="match status" value="1"/>
</dbReference>
<organism evidence="2 3">
    <name type="scientific">Microtetraspora fusca</name>
    <dbReference type="NCBI Taxonomy" id="1997"/>
    <lineage>
        <taxon>Bacteria</taxon>
        <taxon>Bacillati</taxon>
        <taxon>Actinomycetota</taxon>
        <taxon>Actinomycetes</taxon>
        <taxon>Streptosporangiales</taxon>
        <taxon>Streptosporangiaceae</taxon>
        <taxon>Microtetraspora</taxon>
    </lineage>
</organism>
<dbReference type="InterPro" id="IPR036736">
    <property type="entry name" value="ACP-like_sf"/>
</dbReference>
<gene>
    <name evidence="2" type="ORF">ACFY05_29145</name>
</gene>
<accession>A0ABW6VD38</accession>
<evidence type="ECO:0000313" key="3">
    <source>
        <dbReference type="Proteomes" id="UP001602119"/>
    </source>
</evidence>
<dbReference type="RefSeq" id="WP_387345346.1">
    <property type="nucleotide sequence ID" value="NZ_JBIAXI010000020.1"/>
</dbReference>
<evidence type="ECO:0000313" key="2">
    <source>
        <dbReference type="EMBL" id="MFF4776938.1"/>
    </source>
</evidence>
<dbReference type="InterPro" id="IPR009081">
    <property type="entry name" value="PP-bd_ACP"/>
</dbReference>
<evidence type="ECO:0000259" key="1">
    <source>
        <dbReference type="Pfam" id="PF00550"/>
    </source>
</evidence>
<feature type="domain" description="Carrier" evidence="1">
    <location>
        <begin position="20"/>
        <end position="71"/>
    </location>
</feature>
<sequence>MLRERLAELVSRASGGELAAADVLASDRSLPALGVTSLVYLRLIDAIEVEFGCDVDLDGPFLDTLDGLADHLAGRLADAPGGRAGDR</sequence>
<name>A0ABW6VD38_MICFU</name>
<reference evidence="2 3" key="1">
    <citation type="submission" date="2024-10" db="EMBL/GenBank/DDBJ databases">
        <title>The Natural Products Discovery Center: Release of the First 8490 Sequenced Strains for Exploring Actinobacteria Biosynthetic Diversity.</title>
        <authorList>
            <person name="Kalkreuter E."/>
            <person name="Kautsar S.A."/>
            <person name="Yang D."/>
            <person name="Bader C.D."/>
            <person name="Teijaro C.N."/>
            <person name="Fluegel L."/>
            <person name="Davis C.M."/>
            <person name="Simpson J.R."/>
            <person name="Lauterbach L."/>
            <person name="Steele A.D."/>
            <person name="Gui C."/>
            <person name="Meng S."/>
            <person name="Li G."/>
            <person name="Viehrig K."/>
            <person name="Ye F."/>
            <person name="Su P."/>
            <person name="Kiefer A.F."/>
            <person name="Nichols A."/>
            <person name="Cepeda A.J."/>
            <person name="Yan W."/>
            <person name="Fan B."/>
            <person name="Jiang Y."/>
            <person name="Adhikari A."/>
            <person name="Zheng C.-J."/>
            <person name="Schuster L."/>
            <person name="Cowan T.M."/>
            <person name="Smanski M.J."/>
            <person name="Chevrette M.G."/>
            <person name="De Carvalho L.P.S."/>
            <person name="Shen B."/>
        </authorList>
    </citation>
    <scope>NUCLEOTIDE SEQUENCE [LARGE SCALE GENOMIC DNA]</scope>
    <source>
        <strain evidence="2 3">NPDC001281</strain>
    </source>
</reference>
<proteinExistence type="predicted"/>
<comment type="caution">
    <text evidence="2">The sequence shown here is derived from an EMBL/GenBank/DDBJ whole genome shotgun (WGS) entry which is preliminary data.</text>
</comment>
<dbReference type="Pfam" id="PF00550">
    <property type="entry name" value="PP-binding"/>
    <property type="match status" value="1"/>
</dbReference>
<dbReference type="SUPFAM" id="SSF47336">
    <property type="entry name" value="ACP-like"/>
    <property type="match status" value="1"/>
</dbReference>